<dbReference type="AlphaFoldDB" id="D6PJ94"/>
<reference evidence="2" key="1">
    <citation type="journal article" date="2010" name="ISME J.">
        <title>Metagenome of the Mediterranean deep chlorophyll maximum studied by direct and fosmid library 454 pyrosequencing.</title>
        <authorList>
            <person name="Ghai R."/>
            <person name="Martin-Cuadrado A.B."/>
            <person name="Molto A.G."/>
            <person name="Heredia I.G."/>
            <person name="Cabrera R."/>
            <person name="Martin J."/>
            <person name="Verdu M."/>
            <person name="Deschamps P."/>
            <person name="Moreira D."/>
            <person name="Lopez-Garcia P."/>
            <person name="Mira A."/>
            <person name="Rodriguez-Valera F."/>
        </authorList>
    </citation>
    <scope>NUCLEOTIDE SEQUENCE</scope>
</reference>
<dbReference type="Pfam" id="PF00881">
    <property type="entry name" value="Nitroreductase"/>
    <property type="match status" value="1"/>
</dbReference>
<dbReference type="EMBL" id="GU943098">
    <property type="protein sequence ID" value="ADD95795.1"/>
    <property type="molecule type" value="Genomic_DNA"/>
</dbReference>
<dbReference type="InterPro" id="IPR052530">
    <property type="entry name" value="NAD(P)H_nitroreductase"/>
</dbReference>
<evidence type="ECO:0000259" key="1">
    <source>
        <dbReference type="Pfam" id="PF00881"/>
    </source>
</evidence>
<dbReference type="Gene3D" id="3.40.109.10">
    <property type="entry name" value="NADH Oxidase"/>
    <property type="match status" value="1"/>
</dbReference>
<organism evidence="2">
    <name type="scientific">uncultured organism MedDCM-OCT-S08-C3</name>
    <dbReference type="NCBI Taxonomy" id="743638"/>
    <lineage>
        <taxon>unclassified sequences</taxon>
        <taxon>environmental samples</taxon>
    </lineage>
</organism>
<dbReference type="SUPFAM" id="SSF55469">
    <property type="entry name" value="FMN-dependent nitroreductase-like"/>
    <property type="match status" value="1"/>
</dbReference>
<evidence type="ECO:0000313" key="2">
    <source>
        <dbReference type="EMBL" id="ADD95795.1"/>
    </source>
</evidence>
<sequence length="178" mass="19571">MKYSGKAPEASIIKALNAAIHAPNHWLSEPWRFYRLGPKSRSTLGDLKPEKKQLFDRVPDMILVTVVPSMAMNEHSMSEKRKSWDGSWNKCALEDHAATAAAVQNMMLSLASDGVGSKWMTGAMGIGPEELLKLVGADNKTEHFMGVIFIGIPAEKTSEMKAPRRKNGLYGGILKVCD</sequence>
<dbReference type="PANTHER" id="PTHR43821">
    <property type="entry name" value="NAD(P)H NITROREDUCTASE YDJA-RELATED"/>
    <property type="match status" value="1"/>
</dbReference>
<dbReference type="InterPro" id="IPR029479">
    <property type="entry name" value="Nitroreductase"/>
</dbReference>
<proteinExistence type="predicted"/>
<accession>D6PJ94</accession>
<dbReference type="GO" id="GO:0016491">
    <property type="term" value="F:oxidoreductase activity"/>
    <property type="evidence" value="ECO:0007669"/>
    <property type="project" value="InterPro"/>
</dbReference>
<feature type="domain" description="Nitroreductase" evidence="1">
    <location>
        <begin position="49"/>
        <end position="151"/>
    </location>
</feature>
<dbReference type="PANTHER" id="PTHR43821:SF1">
    <property type="entry name" value="NAD(P)H NITROREDUCTASE YDJA-RELATED"/>
    <property type="match status" value="1"/>
</dbReference>
<name>D6PJ94_9ZZZZ</name>
<protein>
    <recommendedName>
        <fullName evidence="1">Nitroreductase domain-containing protein</fullName>
    </recommendedName>
</protein>
<dbReference type="InterPro" id="IPR000415">
    <property type="entry name" value="Nitroreductase-like"/>
</dbReference>